<dbReference type="GO" id="GO:0044716">
    <property type="term" value="F:8-oxo-GDP phosphatase activity"/>
    <property type="evidence" value="ECO:0007669"/>
    <property type="project" value="TreeGrafter"/>
</dbReference>
<evidence type="ECO:0000313" key="14">
    <source>
        <dbReference type="Proteomes" id="UP000295636"/>
    </source>
</evidence>
<dbReference type="GO" id="GO:0035539">
    <property type="term" value="F:8-oxo-7,8-dihydrodeoxyguanosine triphosphate pyrophosphatase activity"/>
    <property type="evidence" value="ECO:0007669"/>
    <property type="project" value="UniProtKB-EC"/>
</dbReference>
<comment type="catalytic activity">
    <reaction evidence="10">
        <text>8-oxo-dGTP + H2O = 8-oxo-dGMP + diphosphate + H(+)</text>
        <dbReference type="Rhea" id="RHEA:31575"/>
        <dbReference type="ChEBI" id="CHEBI:15377"/>
        <dbReference type="ChEBI" id="CHEBI:15378"/>
        <dbReference type="ChEBI" id="CHEBI:33019"/>
        <dbReference type="ChEBI" id="CHEBI:63224"/>
        <dbReference type="ChEBI" id="CHEBI:77896"/>
        <dbReference type="EC" id="3.6.1.55"/>
    </reaction>
</comment>
<sequence length="128" mass="14851">MIKVAAAIIENDEGFILIARRRKGKSQEGLWEFPGGKLEEGEDPAACLKRELMEEMRIEIAPYEQLSTNDHRYGDLHIHLIAYRARFTGGTIELIDHDDYRWVRIKELKEFQFAPADIKFVELLSQSC</sequence>
<keyword evidence="14" id="KW-1185">Reference proteome</keyword>
<accession>A0A4R5KYF8</accession>
<keyword evidence="7 13" id="KW-0378">Hydrolase</keyword>
<dbReference type="EC" id="3.6.1.55" evidence="11"/>
<evidence type="ECO:0000256" key="2">
    <source>
        <dbReference type="ARBA" id="ARBA00005582"/>
    </source>
</evidence>
<keyword evidence="6" id="KW-0227">DNA damage</keyword>
<keyword evidence="9" id="KW-0234">DNA repair</keyword>
<evidence type="ECO:0000256" key="7">
    <source>
        <dbReference type="ARBA" id="ARBA00022801"/>
    </source>
</evidence>
<proteinExistence type="inferred from homology"/>
<dbReference type="PANTHER" id="PTHR47707:SF1">
    <property type="entry name" value="NUDIX HYDROLASE FAMILY PROTEIN"/>
    <property type="match status" value="1"/>
</dbReference>
<evidence type="ECO:0000256" key="9">
    <source>
        <dbReference type="ARBA" id="ARBA00023204"/>
    </source>
</evidence>
<evidence type="ECO:0000256" key="3">
    <source>
        <dbReference type="ARBA" id="ARBA00022457"/>
    </source>
</evidence>
<gene>
    <name evidence="13" type="ORF">E1757_00085</name>
</gene>
<dbReference type="Proteomes" id="UP000295636">
    <property type="component" value="Unassembled WGS sequence"/>
</dbReference>
<dbReference type="PANTHER" id="PTHR47707">
    <property type="entry name" value="8-OXO-DGTP DIPHOSPHATASE"/>
    <property type="match status" value="1"/>
</dbReference>
<dbReference type="GO" id="GO:0006281">
    <property type="term" value="P:DNA repair"/>
    <property type="evidence" value="ECO:0007669"/>
    <property type="project" value="UniProtKB-KW"/>
</dbReference>
<evidence type="ECO:0000256" key="10">
    <source>
        <dbReference type="ARBA" id="ARBA00035861"/>
    </source>
</evidence>
<comment type="cofactor">
    <cofactor evidence="1">
        <name>Mg(2+)</name>
        <dbReference type="ChEBI" id="CHEBI:18420"/>
    </cofactor>
</comment>
<dbReference type="GO" id="GO:0006260">
    <property type="term" value="P:DNA replication"/>
    <property type="evidence" value="ECO:0007669"/>
    <property type="project" value="UniProtKB-KW"/>
</dbReference>
<evidence type="ECO:0000256" key="8">
    <source>
        <dbReference type="ARBA" id="ARBA00022842"/>
    </source>
</evidence>
<keyword evidence="4" id="KW-0235">DNA replication</keyword>
<reference evidence="13 14" key="1">
    <citation type="submission" date="2019-03" db="EMBL/GenBank/DDBJ databases">
        <title>This is whole genome sequence of Paenibacillus sp MS74 strain.</title>
        <authorList>
            <person name="Trinh H.N."/>
        </authorList>
    </citation>
    <scope>NUCLEOTIDE SEQUENCE [LARGE SCALE GENOMIC DNA]</scope>
    <source>
        <strain evidence="13 14">MS74</strain>
    </source>
</reference>
<dbReference type="InterPro" id="IPR047127">
    <property type="entry name" value="MutT-like"/>
</dbReference>
<keyword evidence="8" id="KW-0460">Magnesium</keyword>
<dbReference type="Gene3D" id="3.90.79.10">
    <property type="entry name" value="Nucleoside Triphosphate Pyrophosphohydrolase"/>
    <property type="match status" value="1"/>
</dbReference>
<dbReference type="GO" id="GO:0008413">
    <property type="term" value="F:8-oxo-7,8-dihydroguanosine triphosphate pyrophosphatase activity"/>
    <property type="evidence" value="ECO:0007669"/>
    <property type="project" value="TreeGrafter"/>
</dbReference>
<dbReference type="GO" id="GO:0046872">
    <property type="term" value="F:metal ion binding"/>
    <property type="evidence" value="ECO:0007669"/>
    <property type="project" value="UniProtKB-KW"/>
</dbReference>
<keyword evidence="5" id="KW-0479">Metal-binding</keyword>
<protein>
    <recommendedName>
        <fullName evidence="11">8-oxo-dGTP diphosphatase</fullName>
        <ecNumber evidence="11">3.6.1.55</ecNumber>
    </recommendedName>
</protein>
<dbReference type="GO" id="GO:0044715">
    <property type="term" value="F:8-oxo-dGDP phosphatase activity"/>
    <property type="evidence" value="ECO:0007669"/>
    <property type="project" value="TreeGrafter"/>
</dbReference>
<evidence type="ECO:0000256" key="6">
    <source>
        <dbReference type="ARBA" id="ARBA00022763"/>
    </source>
</evidence>
<dbReference type="InterPro" id="IPR000086">
    <property type="entry name" value="NUDIX_hydrolase_dom"/>
</dbReference>
<evidence type="ECO:0000313" key="13">
    <source>
        <dbReference type="EMBL" id="TDG00091.1"/>
    </source>
</evidence>
<evidence type="ECO:0000256" key="5">
    <source>
        <dbReference type="ARBA" id="ARBA00022723"/>
    </source>
</evidence>
<name>A0A4R5KYF8_9BACL</name>
<evidence type="ECO:0000256" key="4">
    <source>
        <dbReference type="ARBA" id="ARBA00022705"/>
    </source>
</evidence>
<dbReference type="OrthoDB" id="9810648at2"/>
<dbReference type="AlphaFoldDB" id="A0A4R5KYF8"/>
<dbReference type="PROSITE" id="PS51462">
    <property type="entry name" value="NUDIX"/>
    <property type="match status" value="1"/>
</dbReference>
<comment type="similarity">
    <text evidence="2">Belongs to the Nudix hydrolase family.</text>
</comment>
<dbReference type="SUPFAM" id="SSF55811">
    <property type="entry name" value="Nudix"/>
    <property type="match status" value="1"/>
</dbReference>
<dbReference type="InterPro" id="IPR020476">
    <property type="entry name" value="Nudix_hydrolase"/>
</dbReference>
<dbReference type="PRINTS" id="PR00502">
    <property type="entry name" value="NUDIXFAMILY"/>
</dbReference>
<dbReference type="EMBL" id="SMRT01000001">
    <property type="protein sequence ID" value="TDG00091.1"/>
    <property type="molecule type" value="Genomic_DNA"/>
</dbReference>
<evidence type="ECO:0000256" key="1">
    <source>
        <dbReference type="ARBA" id="ARBA00001946"/>
    </source>
</evidence>
<dbReference type="PROSITE" id="PS00893">
    <property type="entry name" value="NUDIX_BOX"/>
    <property type="match status" value="1"/>
</dbReference>
<dbReference type="InterPro" id="IPR020084">
    <property type="entry name" value="NUDIX_hydrolase_CS"/>
</dbReference>
<dbReference type="InterPro" id="IPR029119">
    <property type="entry name" value="MutY_C"/>
</dbReference>
<dbReference type="RefSeq" id="WP_133224782.1">
    <property type="nucleotide sequence ID" value="NZ_SMRT01000001.1"/>
</dbReference>
<feature type="domain" description="Nudix hydrolase" evidence="12">
    <location>
        <begin position="1"/>
        <end position="126"/>
    </location>
</feature>
<keyword evidence="3" id="KW-0515">Mutator protein</keyword>
<evidence type="ECO:0000256" key="11">
    <source>
        <dbReference type="ARBA" id="ARBA00038905"/>
    </source>
</evidence>
<dbReference type="CDD" id="cd03425">
    <property type="entry name" value="NUDIX_MutT_NudA_like"/>
    <property type="match status" value="1"/>
</dbReference>
<evidence type="ECO:0000259" key="12">
    <source>
        <dbReference type="PROSITE" id="PS51462"/>
    </source>
</evidence>
<dbReference type="Pfam" id="PF14815">
    <property type="entry name" value="NUDIX_4"/>
    <property type="match status" value="1"/>
</dbReference>
<dbReference type="InterPro" id="IPR015797">
    <property type="entry name" value="NUDIX_hydrolase-like_dom_sf"/>
</dbReference>
<comment type="caution">
    <text evidence="13">The sequence shown here is derived from an EMBL/GenBank/DDBJ whole genome shotgun (WGS) entry which is preliminary data.</text>
</comment>
<organism evidence="13 14">
    <name type="scientific">Paenibacillus piri</name>
    <dbReference type="NCBI Taxonomy" id="2547395"/>
    <lineage>
        <taxon>Bacteria</taxon>
        <taxon>Bacillati</taxon>
        <taxon>Bacillota</taxon>
        <taxon>Bacilli</taxon>
        <taxon>Bacillales</taxon>
        <taxon>Paenibacillaceae</taxon>
        <taxon>Paenibacillus</taxon>
    </lineage>
</organism>